<organism evidence="3 4">
    <name type="scientific">Sitophilus oryzae</name>
    <name type="common">Rice weevil</name>
    <name type="synonym">Curculio oryzae</name>
    <dbReference type="NCBI Taxonomy" id="7048"/>
    <lineage>
        <taxon>Eukaryota</taxon>
        <taxon>Metazoa</taxon>
        <taxon>Ecdysozoa</taxon>
        <taxon>Arthropoda</taxon>
        <taxon>Hexapoda</taxon>
        <taxon>Insecta</taxon>
        <taxon>Pterygota</taxon>
        <taxon>Neoptera</taxon>
        <taxon>Endopterygota</taxon>
        <taxon>Coleoptera</taxon>
        <taxon>Polyphaga</taxon>
        <taxon>Cucujiformia</taxon>
        <taxon>Curculionidae</taxon>
        <taxon>Dryophthorinae</taxon>
        <taxon>Sitophilus</taxon>
    </lineage>
</organism>
<sequence length="429" mass="50189">MDAQRLSGQVRSIIRRNVFNLAEIERIKASKQNIGELQTEIPNEPEVPSGRKSTENRRKSYIPERRSSILPNYTDTNYEAVFHNIDLSYRGIGLEERPRISRIPSDQKSKEFCRKINNIVKPLMDDSGNLEETFCAAATICEILKIKPASNITKEHSSPPWEKRLIRKIDNTRKQIGTLYAFLKPKTPPSKKLKHKILQLAKNEKIKPSNPRYLQLLEEHLEKLRQKLKAYANRLKRYRNRTKRYQENLLFTKNQKQFYRQLSTAGNQVNNTRPQRQNMFAYWSDIWSVGVQLEDRAFWIQEENDKWANVQPMENIQIRTDDITHGLKTIKNWAAPGPDGIHNFWWKQITSSHNALARQFSESLIKPACIPEFFTRGITIMLPKTGDLQEPKNYRPITCLPTAYKILTSIMTKKIGEYVSQHQIMARRT</sequence>
<dbReference type="PANTHER" id="PTHR35450:SF2">
    <property type="entry name" value="REVERSE TRANSCRIPTASE DOMAIN-CONTAINING PROTEIN"/>
    <property type="match status" value="1"/>
</dbReference>
<evidence type="ECO:0000256" key="1">
    <source>
        <dbReference type="SAM" id="Coils"/>
    </source>
</evidence>
<feature type="region of interest" description="Disordered" evidence="2">
    <location>
        <begin position="39"/>
        <end position="59"/>
    </location>
</feature>
<gene>
    <name evidence="4" type="primary">LOC115887411</name>
</gene>
<dbReference type="Proteomes" id="UP000504635">
    <property type="component" value="Unplaced"/>
</dbReference>
<keyword evidence="3" id="KW-1185">Reference proteome</keyword>
<dbReference type="AlphaFoldDB" id="A0A6J2YHT7"/>
<keyword evidence="1" id="KW-0175">Coiled coil</keyword>
<dbReference type="InParanoid" id="A0A6J2YHT7"/>
<dbReference type="PANTHER" id="PTHR35450">
    <property type="entry name" value="REVERSE TRANSCRIPTASE DOMAIN-CONTAINING PROTEIN"/>
    <property type="match status" value="1"/>
</dbReference>
<reference evidence="4" key="1">
    <citation type="submission" date="2025-08" db="UniProtKB">
        <authorList>
            <consortium name="RefSeq"/>
        </authorList>
    </citation>
    <scope>IDENTIFICATION</scope>
    <source>
        <tissue evidence="4">Gonads</tissue>
    </source>
</reference>
<dbReference type="GeneID" id="115887411"/>
<feature type="coiled-coil region" evidence="1">
    <location>
        <begin position="214"/>
        <end position="255"/>
    </location>
</feature>
<proteinExistence type="predicted"/>
<dbReference type="RefSeq" id="XP_030762684.1">
    <property type="nucleotide sequence ID" value="XM_030906824.1"/>
</dbReference>
<dbReference type="KEGG" id="soy:115887411"/>
<protein>
    <submittedName>
        <fullName evidence="4">Uncharacterized protein LOC115887411</fullName>
    </submittedName>
</protein>
<dbReference type="OrthoDB" id="6770899at2759"/>
<evidence type="ECO:0000313" key="3">
    <source>
        <dbReference type="Proteomes" id="UP000504635"/>
    </source>
</evidence>
<evidence type="ECO:0000256" key="2">
    <source>
        <dbReference type="SAM" id="MobiDB-lite"/>
    </source>
</evidence>
<evidence type="ECO:0000313" key="4">
    <source>
        <dbReference type="RefSeq" id="XP_030762684.1"/>
    </source>
</evidence>
<name>A0A6J2YHT7_SITOR</name>
<accession>A0A6J2YHT7</accession>